<dbReference type="GeneID" id="84649360"/>
<dbReference type="AlphaFoldDB" id="A0A511NDK1"/>
<dbReference type="STRING" id="1218108.GCA_000382425_01143"/>
<accession>A0A511NDK1</accession>
<evidence type="ECO:0000259" key="1">
    <source>
        <dbReference type="Pfam" id="PF20335"/>
    </source>
</evidence>
<dbReference type="EMBL" id="BJXC01000003">
    <property type="protein sequence ID" value="GEM50895.1"/>
    <property type="molecule type" value="Genomic_DNA"/>
</dbReference>
<dbReference type="InterPro" id="IPR046582">
    <property type="entry name" value="DUF6630"/>
</dbReference>
<proteinExistence type="predicted"/>
<gene>
    <name evidence="2" type="ORF">EB1_06850</name>
</gene>
<keyword evidence="3" id="KW-1185">Reference proteome</keyword>
<dbReference type="Proteomes" id="UP000321245">
    <property type="component" value="Unassembled WGS sequence"/>
</dbReference>
<reference evidence="2 3" key="1">
    <citation type="submission" date="2019-07" db="EMBL/GenBank/DDBJ databases">
        <title>Whole genome shotgun sequence of Empedobacter brevis NBRC 14943.</title>
        <authorList>
            <person name="Hosoyama A."/>
            <person name="Uohara A."/>
            <person name="Ohji S."/>
            <person name="Ichikawa N."/>
        </authorList>
    </citation>
    <scope>NUCLEOTIDE SEQUENCE [LARGE SCALE GENOMIC DNA]</scope>
    <source>
        <strain evidence="2 3">NBRC 14943</strain>
    </source>
</reference>
<dbReference type="RefSeq" id="WP_019974653.1">
    <property type="nucleotide sequence ID" value="NZ_BJXC01000003.1"/>
</dbReference>
<dbReference type="Pfam" id="PF20335">
    <property type="entry name" value="DUF6630"/>
    <property type="match status" value="1"/>
</dbReference>
<protein>
    <recommendedName>
        <fullName evidence="1">DUF6630 domain-containing protein</fullName>
    </recommendedName>
</protein>
<dbReference type="OrthoDB" id="1373652at2"/>
<evidence type="ECO:0000313" key="2">
    <source>
        <dbReference type="EMBL" id="GEM50895.1"/>
    </source>
</evidence>
<feature type="domain" description="DUF6630" evidence="1">
    <location>
        <begin position="214"/>
        <end position="344"/>
    </location>
</feature>
<organism evidence="2 3">
    <name type="scientific">Empedobacter brevis NBRC 14943 = ATCC 43319</name>
    <dbReference type="NCBI Taxonomy" id="1218108"/>
    <lineage>
        <taxon>Bacteria</taxon>
        <taxon>Pseudomonadati</taxon>
        <taxon>Bacteroidota</taxon>
        <taxon>Flavobacteriia</taxon>
        <taxon>Flavobacteriales</taxon>
        <taxon>Weeksellaceae</taxon>
        <taxon>Empedobacter</taxon>
    </lineage>
</organism>
<sequence>MFSNFFKKKLNSSDMNGADYLKIAVAITDKFNSSEKSTYKTKVKGTVEECELNYYLIPYAFDLENQLKPNGIHSFEELYHIITPKINFSEVPEGYFNDSTIDFLHLSFRTKESNNRWRDIPHDFLIFIGMNNSDEVNIYEVLYSDKFDADFIDFWRKSEWCSLHLPLNDAHASALEVMDDVLLGFCKIMEIDGLEMLFPAPDKKVVYEADVQLYADLLKLINPDLEETKVNKRAKKLYEKLIVKGKPDEGDNADLVVEDSWHSDWKFDIEDMEDFLASCLGETVTIDVPEETYSADLFPYIQNYLAQKGKVLMHYNSWADSYFFFVLDLKDLDEAETKAYFAHLHIEAVHENS</sequence>
<comment type="caution">
    <text evidence="2">The sequence shown here is derived from an EMBL/GenBank/DDBJ whole genome shotgun (WGS) entry which is preliminary data.</text>
</comment>
<evidence type="ECO:0000313" key="3">
    <source>
        <dbReference type="Proteomes" id="UP000321245"/>
    </source>
</evidence>
<name>A0A511NDK1_9FLAO</name>